<dbReference type="Proteomes" id="UP000298429">
    <property type="component" value="Unassembled WGS sequence"/>
</dbReference>
<dbReference type="AlphaFoldDB" id="A0A5F2BNR2"/>
<keyword evidence="1" id="KW-0812">Transmembrane</keyword>
<reference evidence="2 3" key="1">
    <citation type="journal article" date="2019" name="PLoS Negl. Trop. Dis.">
        <title>Revisiting the worldwide diversity of Leptospira species in the environment.</title>
        <authorList>
            <person name="Vincent A.T."/>
            <person name="Schiettekatte O."/>
            <person name="Bourhy P."/>
            <person name="Veyrier F.J."/>
            <person name="Picardeau M."/>
        </authorList>
    </citation>
    <scope>NUCLEOTIDE SEQUENCE [LARGE SCALE GENOMIC DNA]</scope>
    <source>
        <strain evidence="2 3">201702444</strain>
    </source>
</reference>
<dbReference type="RefSeq" id="WP_135670014.1">
    <property type="nucleotide sequence ID" value="NZ_RQGN01000026.1"/>
</dbReference>
<keyword evidence="1" id="KW-0472">Membrane</keyword>
<keyword evidence="1" id="KW-1133">Transmembrane helix</keyword>
<protein>
    <submittedName>
        <fullName evidence="2">Uncharacterized protein</fullName>
    </submittedName>
</protein>
<gene>
    <name evidence="2" type="ORF">EHQ76_05035</name>
</gene>
<sequence length="222" mass="26232">MQRNTFGFPIQFFVLSLYFFFFTFCGKSYPIEKVVETKLDRREGTPELFQLNGAAYSASAFRDELVFERSHFELKQEFPPPEELEKYLNRYIEDTVILKDAVTELDLNSPEAAAYLWPYLRKGIIAYYLDKKSGVFEINNNFPDIEIRDKDIEEFYQKNKGKLPEGLSEKDAKRKLENTARYLKWKKIYEIRNDKKKEVVGALKKNNSVQIKYNAINKVIQD</sequence>
<evidence type="ECO:0000256" key="1">
    <source>
        <dbReference type="SAM" id="Phobius"/>
    </source>
</evidence>
<comment type="caution">
    <text evidence="2">The sequence shown here is derived from an EMBL/GenBank/DDBJ whole genome shotgun (WGS) entry which is preliminary data.</text>
</comment>
<dbReference type="OrthoDB" id="340449at2"/>
<feature type="transmembrane region" description="Helical" evidence="1">
    <location>
        <begin position="6"/>
        <end position="25"/>
    </location>
</feature>
<accession>A0A5F2BNR2</accession>
<evidence type="ECO:0000313" key="3">
    <source>
        <dbReference type="Proteomes" id="UP000298429"/>
    </source>
</evidence>
<proteinExistence type="predicted"/>
<name>A0A5F2BNR2_9LEPT</name>
<evidence type="ECO:0000313" key="2">
    <source>
        <dbReference type="EMBL" id="TGM07194.1"/>
    </source>
</evidence>
<dbReference type="EMBL" id="RQGN01000026">
    <property type="protein sequence ID" value="TGM07194.1"/>
    <property type="molecule type" value="Genomic_DNA"/>
</dbReference>
<organism evidence="2 3">
    <name type="scientific">Leptospira barantonii</name>
    <dbReference type="NCBI Taxonomy" id="2023184"/>
    <lineage>
        <taxon>Bacteria</taxon>
        <taxon>Pseudomonadati</taxon>
        <taxon>Spirochaetota</taxon>
        <taxon>Spirochaetia</taxon>
        <taxon>Leptospirales</taxon>
        <taxon>Leptospiraceae</taxon>
        <taxon>Leptospira</taxon>
    </lineage>
</organism>